<dbReference type="Gene3D" id="2.60.120.1130">
    <property type="match status" value="1"/>
</dbReference>
<evidence type="ECO:0000313" key="3">
    <source>
        <dbReference type="EMBL" id="QEC63523.1"/>
    </source>
</evidence>
<evidence type="ECO:0000256" key="1">
    <source>
        <dbReference type="SAM" id="SignalP"/>
    </source>
</evidence>
<gene>
    <name evidence="3" type="ORF">FRZ54_13360</name>
</gene>
<name>A0A5B8UX20_9SPHI</name>
<dbReference type="Pfam" id="PF12969">
    <property type="entry name" value="DUF3857"/>
    <property type="match status" value="1"/>
</dbReference>
<accession>A0A5B8UX20</accession>
<sequence length="634" mass="73016">MRRTLTFLLLIAGIKVSAQNNYAASLIPGELLPYASAVIRNEEIITEVKEPDNVIYHVKRVITVLNKNGDEKTDLNVFYDNLMSVKYIRGFIYNEFGKVERKISEREFDDEAVSDGFSLFQDDRVKHYSRAVTSYPYTVEFEYEMKVKQSLGFAPWEPQYETNVAVEKSTYTFICKPGFNIRYKDFNLPSKVSLSTDKEGNKIYNWTAANLKARRDEPWSPVDDQYRLKLMIAPEKFYYDKHSGQFTNWQQLGKWEYDDLLTGRTDIPEETAQYIKNLTAGISDPKLKAKKIYEYMQQKTHYISVQVGIGGFQPFLASDVDRQGYGDCKALVNYTRSLLKVAGIDSWYCVVWGDHDEKKSMLTDFASMQGNHIILCLPFKNDTTWLECTAQHLPFGFLGDFTDDRTVLACTPEGGKLLHTPRYEAKDNLVKRDASFVLNDAGELSGEIRSVFRGLEYDDRESMIAKSQTERLKDFKRYYPINNLDIKALDYRQDKSLDPATYENVKLSAREYGAVSGGKFFFSLNSIDRISLGLHQVRNRVNPVYIPHGFTEQDRVTYTLPEGYVLDSEPLNLSIDKAFGNFTAKMTVKGNELVYERKLQLKDGTFNKAVYEDILDFYDKVRAADNYNVTLSKK</sequence>
<organism evidence="3 4">
    <name type="scientific">Mucilaginibacter ginsenosidivorans</name>
    <dbReference type="NCBI Taxonomy" id="398053"/>
    <lineage>
        <taxon>Bacteria</taxon>
        <taxon>Pseudomonadati</taxon>
        <taxon>Bacteroidota</taxon>
        <taxon>Sphingobacteriia</taxon>
        <taxon>Sphingobacteriales</taxon>
        <taxon>Sphingobacteriaceae</taxon>
        <taxon>Mucilaginibacter</taxon>
    </lineage>
</organism>
<evidence type="ECO:0000313" key="4">
    <source>
        <dbReference type="Proteomes" id="UP000321479"/>
    </source>
</evidence>
<dbReference type="Proteomes" id="UP000321479">
    <property type="component" value="Chromosome"/>
</dbReference>
<reference evidence="3 4" key="1">
    <citation type="journal article" date="2017" name="Curr. Microbiol.">
        <title>Mucilaginibacter ginsenosidivorans sp. nov., Isolated from Soil of Ginseng Field.</title>
        <authorList>
            <person name="Kim M.M."/>
            <person name="Siddiqi M.Z."/>
            <person name="Im W.T."/>
        </authorList>
    </citation>
    <scope>NUCLEOTIDE SEQUENCE [LARGE SCALE GENOMIC DNA]</scope>
    <source>
        <strain evidence="3 4">Gsoil 3017</strain>
    </source>
</reference>
<dbReference type="KEGG" id="mgin:FRZ54_13360"/>
<dbReference type="InterPro" id="IPR038765">
    <property type="entry name" value="Papain-like_cys_pep_sf"/>
</dbReference>
<keyword evidence="4" id="KW-1185">Reference proteome</keyword>
<keyword evidence="1" id="KW-0732">Signal</keyword>
<feature type="chain" id="PRO_5023038725" evidence="1">
    <location>
        <begin position="24"/>
        <end position="634"/>
    </location>
</feature>
<dbReference type="OrthoDB" id="8595007at2"/>
<dbReference type="Gene3D" id="3.10.620.30">
    <property type="match status" value="1"/>
</dbReference>
<dbReference type="Gene3D" id="2.60.40.3140">
    <property type="match status" value="1"/>
</dbReference>
<dbReference type="AlphaFoldDB" id="A0A5B8UX20"/>
<protein>
    <submittedName>
        <fullName evidence="3">DUF3857 domain-containing protein</fullName>
    </submittedName>
</protein>
<dbReference type="EMBL" id="CP042436">
    <property type="protein sequence ID" value="QEC63523.1"/>
    <property type="molecule type" value="Genomic_DNA"/>
</dbReference>
<feature type="signal peptide" evidence="1">
    <location>
        <begin position="1"/>
        <end position="23"/>
    </location>
</feature>
<dbReference type="SUPFAM" id="SSF54001">
    <property type="entry name" value="Cysteine proteinases"/>
    <property type="match status" value="1"/>
</dbReference>
<evidence type="ECO:0000259" key="2">
    <source>
        <dbReference type="Pfam" id="PF12969"/>
    </source>
</evidence>
<dbReference type="RefSeq" id="WP_147032098.1">
    <property type="nucleotide sequence ID" value="NZ_CP042436.1"/>
</dbReference>
<dbReference type="InterPro" id="IPR024618">
    <property type="entry name" value="DUF3857"/>
</dbReference>
<proteinExistence type="predicted"/>
<feature type="domain" description="DUF3857" evidence="2">
    <location>
        <begin position="54"/>
        <end position="214"/>
    </location>
</feature>